<feature type="region of interest" description="Disordered" evidence="1">
    <location>
        <begin position="246"/>
        <end position="320"/>
    </location>
</feature>
<evidence type="ECO:0000256" key="1">
    <source>
        <dbReference type="SAM" id="MobiDB-lite"/>
    </source>
</evidence>
<name>A0AAW1K397_POPJA</name>
<feature type="compositionally biased region" description="Basic and acidic residues" evidence="1">
    <location>
        <begin position="269"/>
        <end position="279"/>
    </location>
</feature>
<comment type="caution">
    <text evidence="2">The sequence shown here is derived from an EMBL/GenBank/DDBJ whole genome shotgun (WGS) entry which is preliminary data.</text>
</comment>
<gene>
    <name evidence="2" type="ORF">QE152_g24979</name>
</gene>
<reference evidence="2 3" key="1">
    <citation type="journal article" date="2024" name="BMC Genomics">
        <title>De novo assembly and annotation of Popillia japonica's genome with initial clues to its potential as an invasive pest.</title>
        <authorList>
            <person name="Cucini C."/>
            <person name="Boschi S."/>
            <person name="Funari R."/>
            <person name="Cardaioli E."/>
            <person name="Iannotti N."/>
            <person name="Marturano G."/>
            <person name="Paoli F."/>
            <person name="Bruttini M."/>
            <person name="Carapelli A."/>
            <person name="Frati F."/>
            <person name="Nardi F."/>
        </authorList>
    </citation>
    <scope>NUCLEOTIDE SEQUENCE [LARGE SCALE GENOMIC DNA]</scope>
    <source>
        <strain evidence="2">DMR45628</strain>
    </source>
</reference>
<dbReference type="EMBL" id="JASPKY010000265">
    <property type="protein sequence ID" value="KAK9712343.1"/>
    <property type="molecule type" value="Genomic_DNA"/>
</dbReference>
<feature type="compositionally biased region" description="Basic residues" evidence="1">
    <location>
        <begin position="307"/>
        <end position="320"/>
    </location>
</feature>
<keyword evidence="3" id="KW-1185">Reference proteome</keyword>
<dbReference type="Proteomes" id="UP001458880">
    <property type="component" value="Unassembled WGS sequence"/>
</dbReference>
<protein>
    <submittedName>
        <fullName evidence="2">Uncharacterized protein</fullName>
    </submittedName>
</protein>
<sequence length="340" mass="38308">MRAHAGGGTEYKIYLTAYEERLLSLMGSKALQGDENIPEIGIRTNLSCSLEDAPTISANNVKVCNAWQEQSYTLSSNDTTKNINNTLQTPTESTSAVMTKKGKAEYSSKVLRNSNTNLTSINANIGEQSDSEFDCPSDGGDDYCKSCSSESDVSNDAILPEHAQTEGIVNDICLDRLPTATNMSVFPFTKNECLLVQPIGNTPIDYFNLLLTQDFLQEIEMKPSLKTYKLNIAMEKNNDKLLNIQEKENEEKSAKNTENELEIGEPCEEQTHTSKHQEDEREIEEPCEEETHTSKTNNTKHVPQSIRKTKGRSKNLAKKKHIRQRQIIRSMFLYRRAIVR</sequence>
<evidence type="ECO:0000313" key="3">
    <source>
        <dbReference type="Proteomes" id="UP001458880"/>
    </source>
</evidence>
<evidence type="ECO:0000313" key="2">
    <source>
        <dbReference type="EMBL" id="KAK9712343.1"/>
    </source>
</evidence>
<accession>A0AAW1K397</accession>
<proteinExistence type="predicted"/>
<dbReference type="AlphaFoldDB" id="A0AAW1K397"/>
<organism evidence="2 3">
    <name type="scientific">Popillia japonica</name>
    <name type="common">Japanese beetle</name>
    <dbReference type="NCBI Taxonomy" id="7064"/>
    <lineage>
        <taxon>Eukaryota</taxon>
        <taxon>Metazoa</taxon>
        <taxon>Ecdysozoa</taxon>
        <taxon>Arthropoda</taxon>
        <taxon>Hexapoda</taxon>
        <taxon>Insecta</taxon>
        <taxon>Pterygota</taxon>
        <taxon>Neoptera</taxon>
        <taxon>Endopterygota</taxon>
        <taxon>Coleoptera</taxon>
        <taxon>Polyphaga</taxon>
        <taxon>Scarabaeiformia</taxon>
        <taxon>Scarabaeidae</taxon>
        <taxon>Rutelinae</taxon>
        <taxon>Popillia</taxon>
    </lineage>
</organism>
<feature type="compositionally biased region" description="Basic and acidic residues" evidence="1">
    <location>
        <begin position="246"/>
        <end position="258"/>
    </location>
</feature>
<feature type="compositionally biased region" description="Acidic residues" evidence="1">
    <location>
        <begin position="259"/>
        <end position="268"/>
    </location>
</feature>